<gene>
    <name evidence="2" type="ORF">BV95_04366</name>
</gene>
<name>A0A081R841_SPHCR</name>
<dbReference type="AlphaFoldDB" id="A0A081R841"/>
<organism evidence="2 3">
    <name type="scientific">Sphingobium chlorophenolicum</name>
    <dbReference type="NCBI Taxonomy" id="46429"/>
    <lineage>
        <taxon>Bacteria</taxon>
        <taxon>Pseudomonadati</taxon>
        <taxon>Pseudomonadota</taxon>
        <taxon>Alphaproteobacteria</taxon>
        <taxon>Sphingomonadales</taxon>
        <taxon>Sphingomonadaceae</taxon>
        <taxon>Sphingobium</taxon>
    </lineage>
</organism>
<keyword evidence="1" id="KW-0472">Membrane</keyword>
<feature type="transmembrane region" description="Helical" evidence="1">
    <location>
        <begin position="6"/>
        <end position="22"/>
    </location>
</feature>
<dbReference type="Proteomes" id="UP000028411">
    <property type="component" value="Unassembled WGS sequence"/>
</dbReference>
<accession>A0A081R841</accession>
<dbReference type="EMBL" id="JFHR01000091">
    <property type="protein sequence ID" value="KEQ51364.1"/>
    <property type="molecule type" value="Genomic_DNA"/>
</dbReference>
<protein>
    <submittedName>
        <fullName evidence="2">Uncharacterized protein</fullName>
    </submittedName>
</protein>
<evidence type="ECO:0000313" key="2">
    <source>
        <dbReference type="EMBL" id="KEQ51364.1"/>
    </source>
</evidence>
<evidence type="ECO:0000256" key="1">
    <source>
        <dbReference type="SAM" id="Phobius"/>
    </source>
</evidence>
<proteinExistence type="predicted"/>
<reference evidence="2 3" key="1">
    <citation type="submission" date="2014-02" db="EMBL/GenBank/DDBJ databases">
        <title>Whole genome sequence of Sphingobium chlorophenolicum NBRC 16172.</title>
        <authorList>
            <person name="Gan H.M."/>
            <person name="Gan H.Y."/>
            <person name="Chew T.H."/>
            <person name="Savka M.A."/>
        </authorList>
    </citation>
    <scope>NUCLEOTIDE SEQUENCE [LARGE SCALE GENOMIC DNA]</scope>
    <source>
        <strain evidence="2 3">NBRC 16172</strain>
    </source>
</reference>
<keyword evidence="1" id="KW-0812">Transmembrane</keyword>
<keyword evidence="1" id="KW-1133">Transmembrane helix</keyword>
<comment type="caution">
    <text evidence="2">The sequence shown here is derived from an EMBL/GenBank/DDBJ whole genome shotgun (WGS) entry which is preliminary data.</text>
</comment>
<sequence length="39" mass="4596">MAEWQVTGTNLNFIMVLCASLWRKIDKLGRKTEMIGERR</sequence>
<evidence type="ECO:0000313" key="3">
    <source>
        <dbReference type="Proteomes" id="UP000028411"/>
    </source>
</evidence>